<protein>
    <submittedName>
        <fullName evidence="1">Uncharacterized protein</fullName>
    </submittedName>
</protein>
<evidence type="ECO:0000313" key="1">
    <source>
        <dbReference type="EMBL" id="EEG34969.1"/>
    </source>
</evidence>
<dbReference type="EMBL" id="ACEP01000171">
    <property type="protein sequence ID" value="EEG34969.1"/>
    <property type="molecule type" value="Genomic_DNA"/>
</dbReference>
<comment type="caution">
    <text evidence="1">The sequence shown here is derived from an EMBL/GenBank/DDBJ whole genome shotgun (WGS) entry which is preliminary data.</text>
</comment>
<sequence length="64" mass="7352">MLSGHKYGFDSSLASVFGWIRTCKKFPYLNSPILPKTKNEKSGSYNLSTFNFYMLFFGKILILC</sequence>
<dbReference type="AlphaFoldDB" id="C0F0I9"/>
<accession>C0F0I9</accession>
<organism evidence="1 2">
    <name type="scientific">Anaerobutyricum hallii DSM 3353</name>
    <dbReference type="NCBI Taxonomy" id="411469"/>
    <lineage>
        <taxon>Bacteria</taxon>
        <taxon>Bacillati</taxon>
        <taxon>Bacillota</taxon>
        <taxon>Clostridia</taxon>
        <taxon>Lachnospirales</taxon>
        <taxon>Lachnospiraceae</taxon>
        <taxon>Anaerobutyricum</taxon>
    </lineage>
</organism>
<reference evidence="1 2" key="2">
    <citation type="submission" date="2009-02" db="EMBL/GenBank/DDBJ databases">
        <title>Draft genome sequence of Eubacterium hallii (DSM 3353).</title>
        <authorList>
            <person name="Sudarsanam P."/>
            <person name="Ley R."/>
            <person name="Guruge J."/>
            <person name="Turnbaugh P.J."/>
            <person name="Mahowald M."/>
            <person name="Liep D."/>
            <person name="Gordon J."/>
        </authorList>
    </citation>
    <scope>NUCLEOTIDE SEQUENCE [LARGE SCALE GENOMIC DNA]</scope>
    <source>
        <strain evidence="1 2">DSM 3353</strain>
    </source>
</reference>
<name>C0F0I9_9FIRM</name>
<reference evidence="1 2" key="1">
    <citation type="submission" date="2009-01" db="EMBL/GenBank/DDBJ databases">
        <authorList>
            <person name="Fulton L."/>
            <person name="Clifton S."/>
            <person name="Fulton B."/>
            <person name="Xu J."/>
            <person name="Minx P."/>
            <person name="Pepin K.H."/>
            <person name="Johnson M."/>
            <person name="Bhonagiri V."/>
            <person name="Nash W.E."/>
            <person name="Mardis E.R."/>
            <person name="Wilson R.K."/>
        </authorList>
    </citation>
    <scope>NUCLEOTIDE SEQUENCE [LARGE SCALE GENOMIC DNA]</scope>
    <source>
        <strain evidence="1 2">DSM 3353</strain>
    </source>
</reference>
<proteinExistence type="predicted"/>
<evidence type="ECO:0000313" key="2">
    <source>
        <dbReference type="Proteomes" id="UP000003174"/>
    </source>
</evidence>
<dbReference type="Proteomes" id="UP000003174">
    <property type="component" value="Unassembled WGS sequence"/>
</dbReference>
<gene>
    <name evidence="1" type="ORF">EUBHAL_03210</name>
</gene>